<feature type="signal peptide" evidence="1">
    <location>
        <begin position="1"/>
        <end position="34"/>
    </location>
</feature>
<keyword evidence="4" id="KW-1185">Reference proteome</keyword>
<dbReference type="Proteomes" id="UP000712157">
    <property type="component" value="Unassembled WGS sequence"/>
</dbReference>
<dbReference type="RefSeq" id="WP_238723137.1">
    <property type="nucleotide sequence ID" value="NZ_JAHQCW010000054.1"/>
</dbReference>
<evidence type="ECO:0000313" key="3">
    <source>
        <dbReference type="EMBL" id="MBU9739240.1"/>
    </source>
</evidence>
<comment type="caution">
    <text evidence="3">The sequence shown here is derived from an EMBL/GenBank/DDBJ whole genome shotgun (WGS) entry which is preliminary data.</text>
</comment>
<dbReference type="AlphaFoldDB" id="A0A949K563"/>
<proteinExistence type="predicted"/>
<evidence type="ECO:0000256" key="1">
    <source>
        <dbReference type="SAM" id="SignalP"/>
    </source>
</evidence>
<dbReference type="Gene3D" id="3.10.450.590">
    <property type="match status" value="1"/>
</dbReference>
<organism evidence="3 4">
    <name type="scientific">Diplocloster agilis</name>
    <dbReference type="NCBI Taxonomy" id="2850323"/>
    <lineage>
        <taxon>Bacteria</taxon>
        <taxon>Bacillati</taxon>
        <taxon>Bacillota</taxon>
        <taxon>Clostridia</taxon>
        <taxon>Lachnospirales</taxon>
        <taxon>Lachnospiraceae</taxon>
        <taxon>Diplocloster</taxon>
    </lineage>
</organism>
<protein>
    <submittedName>
        <fullName evidence="3">DUF3887 domain-containing protein</fullName>
    </submittedName>
</protein>
<dbReference type="Pfam" id="PF13026">
    <property type="entry name" value="DUF3887"/>
    <property type="match status" value="1"/>
</dbReference>
<dbReference type="InterPro" id="IPR024981">
    <property type="entry name" value="DUF3887"/>
</dbReference>
<sequence>MKKYEMKKQAATRKIAGVLAVILVLAGAAGCASAKLSDDFDKETVETAAKEVVDQLNTGDYAAIEEAFNATMTIAMQGQKLKDTLQPILDKLGEFEEISNCEVVGSKAQDTKEDLAVALINVKYAEGKVRYTISFDKDMKLAGLFIK</sequence>
<name>A0A949K563_9FIRM</name>
<evidence type="ECO:0000259" key="2">
    <source>
        <dbReference type="Pfam" id="PF13026"/>
    </source>
</evidence>
<keyword evidence="1" id="KW-0732">Signal</keyword>
<dbReference type="EMBL" id="JAHQCW010000054">
    <property type="protein sequence ID" value="MBU9739240.1"/>
    <property type="molecule type" value="Genomic_DNA"/>
</dbReference>
<accession>A0A949K563</accession>
<gene>
    <name evidence="3" type="ORF">KTH89_22150</name>
</gene>
<dbReference type="PROSITE" id="PS51257">
    <property type="entry name" value="PROKAR_LIPOPROTEIN"/>
    <property type="match status" value="1"/>
</dbReference>
<evidence type="ECO:0000313" key="4">
    <source>
        <dbReference type="Proteomes" id="UP000712157"/>
    </source>
</evidence>
<reference evidence="3" key="1">
    <citation type="submission" date="2021-06" db="EMBL/GenBank/DDBJ databases">
        <title>Description of novel taxa of the family Lachnospiraceae.</title>
        <authorList>
            <person name="Chaplin A.V."/>
            <person name="Sokolova S.R."/>
            <person name="Pikina A.P."/>
            <person name="Korzhanova M."/>
            <person name="Belova V."/>
            <person name="Korostin D."/>
            <person name="Efimov B.A."/>
        </authorList>
    </citation>
    <scope>NUCLEOTIDE SEQUENCE</scope>
    <source>
        <strain evidence="3">ASD5720</strain>
    </source>
</reference>
<feature type="domain" description="DUF3887" evidence="2">
    <location>
        <begin position="49"/>
        <end position="144"/>
    </location>
</feature>
<feature type="chain" id="PRO_5036876245" evidence="1">
    <location>
        <begin position="35"/>
        <end position="147"/>
    </location>
</feature>